<comment type="caution">
    <text evidence="2">The sequence shown here is derived from an EMBL/GenBank/DDBJ whole genome shotgun (WGS) entry which is preliminary data.</text>
</comment>
<evidence type="ECO:0000313" key="3">
    <source>
        <dbReference type="Proteomes" id="UP001189429"/>
    </source>
</evidence>
<accession>A0ABN9SYV1</accession>
<dbReference type="Proteomes" id="UP001189429">
    <property type="component" value="Unassembled WGS sequence"/>
</dbReference>
<proteinExistence type="predicted"/>
<dbReference type="EMBL" id="CAUYUJ010014176">
    <property type="protein sequence ID" value="CAK0837793.1"/>
    <property type="molecule type" value="Genomic_DNA"/>
</dbReference>
<keyword evidence="1" id="KW-0812">Transmembrane</keyword>
<feature type="transmembrane region" description="Helical" evidence="1">
    <location>
        <begin position="253"/>
        <end position="275"/>
    </location>
</feature>
<keyword evidence="3" id="KW-1185">Reference proteome</keyword>
<organism evidence="2 3">
    <name type="scientific">Prorocentrum cordatum</name>
    <dbReference type="NCBI Taxonomy" id="2364126"/>
    <lineage>
        <taxon>Eukaryota</taxon>
        <taxon>Sar</taxon>
        <taxon>Alveolata</taxon>
        <taxon>Dinophyceae</taxon>
        <taxon>Prorocentrales</taxon>
        <taxon>Prorocentraceae</taxon>
        <taxon>Prorocentrum</taxon>
    </lineage>
</organism>
<keyword evidence="1" id="KW-1133">Transmembrane helix</keyword>
<evidence type="ECO:0000256" key="1">
    <source>
        <dbReference type="SAM" id="Phobius"/>
    </source>
</evidence>
<reference evidence="2" key="1">
    <citation type="submission" date="2023-10" db="EMBL/GenBank/DDBJ databases">
        <authorList>
            <person name="Chen Y."/>
            <person name="Shah S."/>
            <person name="Dougan E. K."/>
            <person name="Thang M."/>
            <person name="Chan C."/>
        </authorList>
    </citation>
    <scope>NUCLEOTIDE SEQUENCE [LARGE SCALE GENOMIC DNA]</scope>
</reference>
<sequence>MSYSSSLSFGRGGARMLTAREILCERVQPAHIRACSVWDVMKGFGAVLRNNAVLTQEMHDNMSRAVESIDDFISHSWRQPRARKLLALALVYNFSAAVVAAALGGLLGFVLHLTDVLPNPDSAISLDESGEPTGYGAQIFGNAMFILTLVCWGDLRHLCCGGSAPVVFFDKYCINQSDLEAKKEGIKSLGGTIQESVATLPPCPRSTLCGDPSSTAAEAADFTRLWTVFEIACFMSVHTFDCLVFMPEAIPRVLIVNVVLFMFVKLTYNASLLYFGGVWLTRI</sequence>
<protein>
    <submittedName>
        <fullName evidence="2">Uncharacterized protein</fullName>
    </submittedName>
</protein>
<feature type="transmembrane region" description="Helical" evidence="1">
    <location>
        <begin position="85"/>
        <end position="113"/>
    </location>
</feature>
<feature type="transmembrane region" description="Helical" evidence="1">
    <location>
        <begin position="133"/>
        <end position="152"/>
    </location>
</feature>
<gene>
    <name evidence="2" type="ORF">PCOR1329_LOCUS33899</name>
</gene>
<evidence type="ECO:0000313" key="2">
    <source>
        <dbReference type="EMBL" id="CAK0837793.1"/>
    </source>
</evidence>
<name>A0ABN9SYV1_9DINO</name>
<keyword evidence="1" id="KW-0472">Membrane</keyword>